<dbReference type="InterPro" id="IPR000515">
    <property type="entry name" value="MetI-like"/>
</dbReference>
<feature type="transmembrane region" description="Helical" evidence="7">
    <location>
        <begin position="119"/>
        <end position="143"/>
    </location>
</feature>
<feature type="transmembrane region" description="Helical" evidence="7">
    <location>
        <begin position="55"/>
        <end position="75"/>
    </location>
</feature>
<dbReference type="PANTHER" id="PTHR43386">
    <property type="entry name" value="OLIGOPEPTIDE TRANSPORT SYSTEM PERMEASE PROTEIN APPC"/>
    <property type="match status" value="1"/>
</dbReference>
<dbReference type="Proteomes" id="UP001501645">
    <property type="component" value="Unassembled WGS sequence"/>
</dbReference>
<dbReference type="PANTHER" id="PTHR43386:SF25">
    <property type="entry name" value="PEPTIDE ABC TRANSPORTER PERMEASE PROTEIN"/>
    <property type="match status" value="1"/>
</dbReference>
<organism evidence="9 10">
    <name type="scientific">Microbacterium gilvum</name>
    <dbReference type="NCBI Taxonomy" id="1336204"/>
    <lineage>
        <taxon>Bacteria</taxon>
        <taxon>Bacillati</taxon>
        <taxon>Actinomycetota</taxon>
        <taxon>Actinomycetes</taxon>
        <taxon>Micrococcales</taxon>
        <taxon>Microbacteriaceae</taxon>
        <taxon>Microbacterium</taxon>
    </lineage>
</organism>
<accession>A0ABP8ZUR5</accession>
<feature type="transmembrane region" description="Helical" evidence="7">
    <location>
        <begin position="177"/>
        <end position="197"/>
    </location>
</feature>
<comment type="caution">
    <text evidence="9">The sequence shown here is derived from an EMBL/GenBank/DDBJ whole genome shotgun (WGS) entry which is preliminary data.</text>
</comment>
<comment type="similarity">
    <text evidence="7">Belongs to the binding-protein-dependent transport system permease family.</text>
</comment>
<reference evidence="10" key="1">
    <citation type="journal article" date="2019" name="Int. J. Syst. Evol. Microbiol.">
        <title>The Global Catalogue of Microorganisms (GCM) 10K type strain sequencing project: providing services to taxonomists for standard genome sequencing and annotation.</title>
        <authorList>
            <consortium name="The Broad Institute Genomics Platform"/>
            <consortium name="The Broad Institute Genome Sequencing Center for Infectious Disease"/>
            <person name="Wu L."/>
            <person name="Ma J."/>
        </authorList>
    </citation>
    <scope>NUCLEOTIDE SEQUENCE [LARGE SCALE GENOMIC DNA]</scope>
    <source>
        <strain evidence="10">JCM 18537</strain>
    </source>
</reference>
<dbReference type="SUPFAM" id="SSF161098">
    <property type="entry name" value="MetI-like"/>
    <property type="match status" value="1"/>
</dbReference>
<dbReference type="Gene3D" id="1.10.3720.10">
    <property type="entry name" value="MetI-like"/>
    <property type="match status" value="1"/>
</dbReference>
<keyword evidence="10" id="KW-1185">Reference proteome</keyword>
<evidence type="ECO:0000313" key="10">
    <source>
        <dbReference type="Proteomes" id="UP001501645"/>
    </source>
</evidence>
<dbReference type="InterPro" id="IPR035906">
    <property type="entry name" value="MetI-like_sf"/>
</dbReference>
<dbReference type="PROSITE" id="PS50928">
    <property type="entry name" value="ABC_TM1"/>
    <property type="match status" value="1"/>
</dbReference>
<dbReference type="RefSeq" id="WP_345436101.1">
    <property type="nucleotide sequence ID" value="NZ_BAABKO010000001.1"/>
</dbReference>
<evidence type="ECO:0000256" key="3">
    <source>
        <dbReference type="ARBA" id="ARBA00022475"/>
    </source>
</evidence>
<feature type="transmembrane region" description="Helical" evidence="7">
    <location>
        <begin position="236"/>
        <end position="261"/>
    </location>
</feature>
<name>A0ABP8ZUR5_9MICO</name>
<evidence type="ECO:0000313" key="9">
    <source>
        <dbReference type="EMBL" id="GAA4766750.1"/>
    </source>
</evidence>
<dbReference type="CDD" id="cd06261">
    <property type="entry name" value="TM_PBP2"/>
    <property type="match status" value="1"/>
</dbReference>
<keyword evidence="2 7" id="KW-0813">Transport</keyword>
<evidence type="ECO:0000256" key="7">
    <source>
        <dbReference type="RuleBase" id="RU363032"/>
    </source>
</evidence>
<feature type="transmembrane region" description="Helical" evidence="7">
    <location>
        <begin position="281"/>
        <end position="300"/>
    </location>
</feature>
<feature type="domain" description="ABC transmembrane type-1" evidence="8">
    <location>
        <begin position="115"/>
        <end position="304"/>
    </location>
</feature>
<evidence type="ECO:0000259" key="8">
    <source>
        <dbReference type="PROSITE" id="PS50928"/>
    </source>
</evidence>
<gene>
    <name evidence="9" type="ORF">GCM10023351_07590</name>
</gene>
<protein>
    <submittedName>
        <fullName evidence="9">ABC transporter permease</fullName>
    </submittedName>
</protein>
<keyword evidence="5 7" id="KW-1133">Transmembrane helix</keyword>
<dbReference type="EMBL" id="BAABKO010000001">
    <property type="protein sequence ID" value="GAA4766750.1"/>
    <property type="molecule type" value="Genomic_DNA"/>
</dbReference>
<evidence type="ECO:0000256" key="1">
    <source>
        <dbReference type="ARBA" id="ARBA00004651"/>
    </source>
</evidence>
<keyword evidence="6 7" id="KW-0472">Membrane</keyword>
<evidence type="ECO:0000256" key="4">
    <source>
        <dbReference type="ARBA" id="ARBA00022692"/>
    </source>
</evidence>
<proteinExistence type="inferred from homology"/>
<dbReference type="Pfam" id="PF00528">
    <property type="entry name" value="BPD_transp_1"/>
    <property type="match status" value="1"/>
</dbReference>
<keyword evidence="3" id="KW-1003">Cell membrane</keyword>
<evidence type="ECO:0000256" key="6">
    <source>
        <dbReference type="ARBA" id="ARBA00023136"/>
    </source>
</evidence>
<evidence type="ECO:0000256" key="5">
    <source>
        <dbReference type="ARBA" id="ARBA00022989"/>
    </source>
</evidence>
<comment type="subcellular location">
    <subcellularLocation>
        <location evidence="1 7">Cell membrane</location>
        <topology evidence="1 7">Multi-pass membrane protein</topology>
    </subcellularLocation>
</comment>
<feature type="transmembrane region" description="Helical" evidence="7">
    <location>
        <begin position="150"/>
        <end position="171"/>
    </location>
</feature>
<keyword evidence="4 7" id="KW-0812">Transmembrane</keyword>
<sequence>MTVDIADEAIARETAANAGSAVAEVPGGIAIVETEPARARPRRSARVAQATQPTFILSALLIAAVIVAAFVPSLFTSLDPYATDLANKLAAPTWQHPLGTDNLGRDQYTRVVYGTANTLIASLLAVVLGLSISAVLGILAGYLGGWVDEVVGRFVDIFLAVPGLLVSLMIVTTLGYGTINIAVAVGIGSIAAFTRILRAEVLRVRESDFVTAARLSGQRWWNILPRHVFPHSIGPLIALLALQFGEALLAISALSFLGFGVQPPEPEWGLLVSEGRTYLSTAWWLAILPGLVIVLVVLAANRISKFIEKVT</sequence>
<dbReference type="InterPro" id="IPR050366">
    <property type="entry name" value="BP-dependent_transpt_permease"/>
</dbReference>
<evidence type="ECO:0000256" key="2">
    <source>
        <dbReference type="ARBA" id="ARBA00022448"/>
    </source>
</evidence>